<evidence type="ECO:0000256" key="19">
    <source>
        <dbReference type="RuleBase" id="RU362099"/>
    </source>
</evidence>
<dbReference type="GO" id="GO:0021944">
    <property type="term" value="P:neuronal-glial interaction involved in hindbrain glial-mediated radial cell migration"/>
    <property type="evidence" value="ECO:0007669"/>
    <property type="project" value="Ensembl"/>
</dbReference>
<dbReference type="GO" id="GO:0031589">
    <property type="term" value="P:cell-substrate adhesion"/>
    <property type="evidence" value="ECO:0007669"/>
    <property type="project" value="Ensembl"/>
</dbReference>
<dbReference type="AlphaFoldDB" id="A0A9L0IRC8"/>
<evidence type="ECO:0000313" key="21">
    <source>
        <dbReference type="Proteomes" id="UP000694387"/>
    </source>
</evidence>
<evidence type="ECO:0000256" key="11">
    <source>
        <dbReference type="ARBA" id="ARBA00023053"/>
    </source>
</evidence>
<protein>
    <recommendedName>
        <fullName evidence="19">Sodium/potassium-transporting ATPase subunit beta</fullName>
    </recommendedName>
</protein>
<evidence type="ECO:0000256" key="9">
    <source>
        <dbReference type="ARBA" id="ARBA00022968"/>
    </source>
</evidence>
<dbReference type="Ensembl" id="ENSEAST00005045329.1">
    <property type="protein sequence ID" value="ENSEASP00005043521.1"/>
    <property type="gene ID" value="ENSEASG00005019306.2"/>
</dbReference>
<dbReference type="GO" id="GO:0005890">
    <property type="term" value="C:sodium:potassium-exchanging ATPase complex"/>
    <property type="evidence" value="ECO:0007669"/>
    <property type="project" value="Ensembl"/>
</dbReference>
<feature type="transmembrane region" description="Helical" evidence="19">
    <location>
        <begin position="105"/>
        <end position="129"/>
    </location>
</feature>
<keyword evidence="9" id="KW-0735">Signal-anchor</keyword>
<dbReference type="GO" id="GO:0045494">
    <property type="term" value="P:photoreceptor cell maintenance"/>
    <property type="evidence" value="ECO:0007669"/>
    <property type="project" value="Ensembl"/>
</dbReference>
<keyword evidence="14" id="KW-1015">Disulfide bond</keyword>
<dbReference type="GO" id="GO:0006883">
    <property type="term" value="P:intracellular sodium ion homeostasis"/>
    <property type="evidence" value="ECO:0007669"/>
    <property type="project" value="Ensembl"/>
</dbReference>
<comment type="function">
    <text evidence="17">This is the non-catalytic component of the active enzyme, which catalyzes the hydrolysis of ATP coupled with the exchange of Na(+) and K(+) ions across the plasma membrane. The exact function of the beta-2 subunit is not known.</text>
</comment>
<evidence type="ECO:0000256" key="18">
    <source>
        <dbReference type="ARBA" id="ARBA00037754"/>
    </source>
</evidence>
<keyword evidence="3 19" id="KW-0813">Transport</keyword>
<dbReference type="PANTHER" id="PTHR11523:SF26">
    <property type="entry name" value="SODIUM_POTASSIUM-TRANSPORTING ATPASE SUBUNIT BETA-2"/>
    <property type="match status" value="1"/>
</dbReference>
<keyword evidence="7 19" id="KW-0812">Transmembrane</keyword>
<evidence type="ECO:0000256" key="2">
    <source>
        <dbReference type="ARBA" id="ARBA00005876"/>
    </source>
</evidence>
<dbReference type="GO" id="GO:0044298">
    <property type="term" value="C:cell body membrane"/>
    <property type="evidence" value="ECO:0007669"/>
    <property type="project" value="Ensembl"/>
</dbReference>
<keyword evidence="11" id="KW-0915">Sodium</keyword>
<keyword evidence="12 19" id="KW-0406">Ion transport</keyword>
<dbReference type="GO" id="GO:0141109">
    <property type="term" value="F:transporter activator activity"/>
    <property type="evidence" value="ECO:0007669"/>
    <property type="project" value="Ensembl"/>
</dbReference>
<dbReference type="GeneTree" id="ENSGT01030000234579"/>
<evidence type="ECO:0000256" key="15">
    <source>
        <dbReference type="ARBA" id="ARBA00023180"/>
    </source>
</evidence>
<dbReference type="GO" id="GO:0016328">
    <property type="term" value="C:lateral plasma membrane"/>
    <property type="evidence" value="ECO:0007669"/>
    <property type="project" value="Ensembl"/>
</dbReference>
<dbReference type="GO" id="GO:0010976">
    <property type="term" value="P:positive regulation of neuron projection development"/>
    <property type="evidence" value="ECO:0007669"/>
    <property type="project" value="Ensembl"/>
</dbReference>
<keyword evidence="8" id="KW-0630">Potassium</keyword>
<dbReference type="GO" id="GO:1903976">
    <property type="term" value="P:negative regulation of glial cell migration"/>
    <property type="evidence" value="ECO:0007669"/>
    <property type="project" value="Ensembl"/>
</dbReference>
<evidence type="ECO:0000256" key="13">
    <source>
        <dbReference type="ARBA" id="ARBA00023136"/>
    </source>
</evidence>
<keyword evidence="4" id="KW-1003">Cell membrane</keyword>
<dbReference type="PROSITE" id="PS00391">
    <property type="entry name" value="ATPASE_NA_K_BETA_2"/>
    <property type="match status" value="1"/>
</dbReference>
<evidence type="ECO:0000256" key="14">
    <source>
        <dbReference type="ARBA" id="ARBA00023157"/>
    </source>
</evidence>
<dbReference type="PANTHER" id="PTHR11523">
    <property type="entry name" value="SODIUM/POTASSIUM-DEPENDENT ATPASE BETA SUBUNIT"/>
    <property type="match status" value="1"/>
</dbReference>
<comment type="function">
    <text evidence="18">Mediates cell adhesion of neurons and astrocytes, and promotes neurite outgrowth.</text>
</comment>
<evidence type="ECO:0000256" key="10">
    <source>
        <dbReference type="ARBA" id="ARBA00022989"/>
    </source>
</evidence>
<dbReference type="GO" id="GO:0005737">
    <property type="term" value="C:cytoplasm"/>
    <property type="evidence" value="ECO:0007669"/>
    <property type="project" value="Ensembl"/>
</dbReference>
<dbReference type="Pfam" id="PF00287">
    <property type="entry name" value="Na_K-ATPase"/>
    <property type="match status" value="1"/>
</dbReference>
<evidence type="ECO:0000256" key="3">
    <source>
        <dbReference type="ARBA" id="ARBA00022448"/>
    </source>
</evidence>
<gene>
    <name evidence="20" type="primary">ATP1B2</name>
</gene>
<dbReference type="Gene3D" id="2.60.40.1660">
    <property type="entry name" value="Na, k-atpase alpha subunit"/>
    <property type="match status" value="1"/>
</dbReference>
<keyword evidence="10 19" id="KW-1133">Transmembrane helix</keyword>
<dbReference type="GO" id="GO:0001917">
    <property type="term" value="C:photoreceptor inner segment"/>
    <property type="evidence" value="ECO:0007669"/>
    <property type="project" value="Ensembl"/>
</dbReference>
<dbReference type="GO" id="GO:1903288">
    <property type="term" value="P:positive regulation of potassium ion import across plasma membrane"/>
    <property type="evidence" value="ECO:0007669"/>
    <property type="project" value="Ensembl"/>
</dbReference>
<organism evidence="20 21">
    <name type="scientific">Equus asinus</name>
    <name type="common">Donkey</name>
    <name type="synonym">Equus africanus asinus</name>
    <dbReference type="NCBI Taxonomy" id="9793"/>
    <lineage>
        <taxon>Eukaryota</taxon>
        <taxon>Metazoa</taxon>
        <taxon>Chordata</taxon>
        <taxon>Craniata</taxon>
        <taxon>Vertebrata</taxon>
        <taxon>Euteleostomi</taxon>
        <taxon>Mammalia</taxon>
        <taxon>Eutheria</taxon>
        <taxon>Laurasiatheria</taxon>
        <taxon>Perissodactyla</taxon>
        <taxon>Equidae</taxon>
        <taxon>Equus</taxon>
    </lineage>
</organism>
<dbReference type="GO" id="GO:0097450">
    <property type="term" value="C:astrocyte end-foot"/>
    <property type="evidence" value="ECO:0007669"/>
    <property type="project" value="Ensembl"/>
</dbReference>
<dbReference type="FunFam" id="2.60.40.1660:FF:000003">
    <property type="entry name" value="Sodium/potassium-transporting ATPase subunit beta"/>
    <property type="match status" value="1"/>
</dbReference>
<accession>A0A9L0IRC8</accession>
<keyword evidence="15" id="KW-0325">Glycoprotein</keyword>
<evidence type="ECO:0000313" key="20">
    <source>
        <dbReference type="Ensembl" id="ENSEASP00005043521.1"/>
    </source>
</evidence>
<proteinExistence type="inferred from homology"/>
<evidence type="ECO:0000256" key="8">
    <source>
        <dbReference type="ARBA" id="ARBA00022958"/>
    </source>
</evidence>
<evidence type="ECO:0000256" key="1">
    <source>
        <dbReference type="ARBA" id="ARBA00004401"/>
    </source>
</evidence>
<keyword evidence="21" id="KW-1185">Reference proteome</keyword>
<evidence type="ECO:0000256" key="6">
    <source>
        <dbReference type="ARBA" id="ARBA00022607"/>
    </source>
</evidence>
<dbReference type="GO" id="GO:0086009">
    <property type="term" value="P:membrane repolarization"/>
    <property type="evidence" value="ECO:0007669"/>
    <property type="project" value="Ensembl"/>
</dbReference>
<dbReference type="GO" id="GO:0051117">
    <property type="term" value="F:ATPase binding"/>
    <property type="evidence" value="ECO:0007669"/>
    <property type="project" value="Ensembl"/>
</dbReference>
<reference evidence="20 21" key="1">
    <citation type="journal article" date="2020" name="Nat. Commun.">
        <title>Donkey genomes provide new insights into domestication and selection for coat color.</title>
        <authorList>
            <person name="Wang"/>
            <person name="C."/>
            <person name="Li"/>
            <person name="H."/>
            <person name="Guo"/>
            <person name="Y."/>
            <person name="Huang"/>
            <person name="J."/>
            <person name="Sun"/>
            <person name="Y."/>
            <person name="Min"/>
            <person name="J."/>
            <person name="Wang"/>
            <person name="J."/>
            <person name="Fang"/>
            <person name="X."/>
            <person name="Zhao"/>
            <person name="Z."/>
            <person name="Wang"/>
            <person name="S."/>
            <person name="Zhang"/>
            <person name="Y."/>
            <person name="Liu"/>
            <person name="Q."/>
            <person name="Jiang"/>
            <person name="Q."/>
            <person name="Wang"/>
            <person name="X."/>
            <person name="Guo"/>
            <person name="Y."/>
            <person name="Yang"/>
            <person name="C."/>
            <person name="Wang"/>
            <person name="Y."/>
            <person name="Tian"/>
            <person name="F."/>
            <person name="Zhuang"/>
            <person name="G."/>
            <person name="Fan"/>
            <person name="Y."/>
            <person name="Gao"/>
            <person name="Q."/>
            <person name="Li"/>
            <person name="Y."/>
            <person name="Ju"/>
            <person name="Z."/>
            <person name="Li"/>
            <person name="J."/>
            <person name="Li"/>
            <person name="R."/>
            <person name="Hou"/>
            <person name="M."/>
            <person name="Yang"/>
            <person name="G."/>
            <person name="Liu"/>
            <person name="G."/>
            <person name="Liu"/>
            <person name="W."/>
            <person name="Guo"/>
            <person name="J."/>
            <person name="Pan"/>
            <person name="S."/>
            <person name="Fan"/>
            <person name="G."/>
            <person name="Zhang"/>
            <person name="W."/>
            <person name="Zhang"/>
            <person name="R."/>
            <person name="Yu"/>
            <person name="J."/>
            <person name="Zhang"/>
            <person name="X."/>
            <person name="Yin"/>
            <person name="Q."/>
            <person name="Ji"/>
            <person name="C."/>
            <person name="Jin"/>
            <person name="Y."/>
            <person name="Yue"/>
            <person name="G."/>
            <person name="Liu"/>
            <person name="M."/>
            <person name="Xu"/>
            <person name="J."/>
            <person name="Liu"/>
            <person name="S."/>
            <person name="Jordana"/>
            <person name="J."/>
            <person name="Noce"/>
            <person name="A."/>
            <person name="Amills"/>
            <person name="M."/>
            <person name="Wu"/>
            <person name="D.D."/>
            <person name="Li"/>
            <person name="S."/>
            <person name="Zhou"/>
            <person name="X. and Zhong"/>
            <person name="J."/>
        </authorList>
    </citation>
    <scope>NUCLEOTIDE SEQUENCE [LARGE SCALE GENOMIC DNA]</scope>
</reference>
<evidence type="ECO:0000256" key="12">
    <source>
        <dbReference type="ARBA" id="ARBA00023065"/>
    </source>
</evidence>
<dbReference type="GO" id="GO:0021670">
    <property type="term" value="P:lateral ventricle development"/>
    <property type="evidence" value="ECO:0007669"/>
    <property type="project" value="Ensembl"/>
</dbReference>
<comment type="similarity">
    <text evidence="2 19">Belongs to the X(+)/potassium ATPases subunit beta family.</text>
</comment>
<dbReference type="InterPro" id="IPR038702">
    <property type="entry name" value="Na/K_ATPase_sub_beta_sf"/>
</dbReference>
<dbReference type="GO" id="GO:0030674">
    <property type="term" value="F:protein-macromolecule adaptor activity"/>
    <property type="evidence" value="ECO:0007669"/>
    <property type="project" value="Ensembl"/>
</dbReference>
<dbReference type="GO" id="GO:0098984">
    <property type="term" value="C:neuron to neuron synapse"/>
    <property type="evidence" value="ECO:0007669"/>
    <property type="project" value="Ensembl"/>
</dbReference>
<dbReference type="GO" id="GO:0021678">
    <property type="term" value="P:third ventricle development"/>
    <property type="evidence" value="ECO:0007669"/>
    <property type="project" value="Ensembl"/>
</dbReference>
<dbReference type="GO" id="GO:0030007">
    <property type="term" value="P:intracellular potassium ion homeostasis"/>
    <property type="evidence" value="ECO:0007669"/>
    <property type="project" value="Ensembl"/>
</dbReference>
<evidence type="ECO:0000256" key="16">
    <source>
        <dbReference type="ARBA" id="ARBA00023201"/>
    </source>
</evidence>
<dbReference type="GO" id="GO:0036376">
    <property type="term" value="P:sodium ion export across plasma membrane"/>
    <property type="evidence" value="ECO:0007669"/>
    <property type="project" value="Ensembl"/>
</dbReference>
<name>A0A9L0IRC8_EQUAS</name>
<dbReference type="GO" id="GO:0061744">
    <property type="term" value="P:motor behavior"/>
    <property type="evidence" value="ECO:0007669"/>
    <property type="project" value="Ensembl"/>
</dbReference>
<evidence type="ECO:0000256" key="4">
    <source>
        <dbReference type="ARBA" id="ARBA00022475"/>
    </source>
</evidence>
<dbReference type="GO" id="GO:0016324">
    <property type="term" value="C:apical plasma membrane"/>
    <property type="evidence" value="ECO:0007669"/>
    <property type="project" value="Ensembl"/>
</dbReference>
<keyword evidence="16" id="KW-0739">Sodium transport</keyword>
<keyword evidence="13 19" id="KW-0472">Membrane</keyword>
<dbReference type="GO" id="GO:0009897">
    <property type="term" value="C:external side of plasma membrane"/>
    <property type="evidence" value="ECO:0007669"/>
    <property type="project" value="Ensembl"/>
</dbReference>
<dbReference type="NCBIfam" id="TIGR01107">
    <property type="entry name" value="Na_K_ATPase_bet"/>
    <property type="match status" value="1"/>
</dbReference>
<dbReference type="Proteomes" id="UP000694387">
    <property type="component" value="Chromosome 13"/>
</dbReference>
<evidence type="ECO:0000256" key="17">
    <source>
        <dbReference type="ARBA" id="ARBA00037574"/>
    </source>
</evidence>
<dbReference type="GO" id="GO:0120036">
    <property type="term" value="P:plasma membrane bounded cell projection organization"/>
    <property type="evidence" value="ECO:0007669"/>
    <property type="project" value="Ensembl"/>
</dbReference>
<comment type="subcellular location">
    <subcellularLocation>
        <location evidence="1">Cell membrane</location>
        <topology evidence="1">Single-pass type II membrane protein</topology>
    </subcellularLocation>
    <subcellularLocation>
        <location evidence="19">Membrane</location>
    </subcellularLocation>
</comment>
<dbReference type="GO" id="GO:0031253">
    <property type="term" value="C:cell projection membrane"/>
    <property type="evidence" value="ECO:0007669"/>
    <property type="project" value="Ensembl"/>
</dbReference>
<dbReference type="GO" id="GO:1990573">
    <property type="term" value="P:potassium ion import across plasma membrane"/>
    <property type="evidence" value="ECO:0007669"/>
    <property type="project" value="Ensembl"/>
</dbReference>
<dbReference type="GO" id="GO:1903278">
    <property type="term" value="P:positive regulation of sodium ion export across plasma membrane"/>
    <property type="evidence" value="ECO:0007669"/>
    <property type="project" value="Ensembl"/>
</dbReference>
<evidence type="ECO:0000256" key="7">
    <source>
        <dbReference type="ARBA" id="ARBA00022692"/>
    </source>
</evidence>
<dbReference type="GO" id="GO:0001671">
    <property type="term" value="F:ATPase activator activity"/>
    <property type="evidence" value="ECO:0007669"/>
    <property type="project" value="Ensembl"/>
</dbReference>
<dbReference type="InterPro" id="IPR000402">
    <property type="entry name" value="Na/K_ATPase_sub_beta"/>
</dbReference>
<reference evidence="20" key="3">
    <citation type="submission" date="2025-09" db="UniProtKB">
        <authorList>
            <consortium name="Ensembl"/>
        </authorList>
    </citation>
    <scope>IDENTIFICATION</scope>
</reference>
<reference evidence="20" key="2">
    <citation type="submission" date="2025-08" db="UniProtKB">
        <authorList>
            <consortium name="Ensembl"/>
        </authorList>
    </citation>
    <scope>IDENTIFICATION</scope>
</reference>
<evidence type="ECO:0000256" key="5">
    <source>
        <dbReference type="ARBA" id="ARBA00022538"/>
    </source>
</evidence>
<dbReference type="GO" id="GO:0050821">
    <property type="term" value="P:protein stabilization"/>
    <property type="evidence" value="ECO:0007669"/>
    <property type="project" value="Ensembl"/>
</dbReference>
<keyword evidence="5" id="KW-0633">Potassium transport</keyword>
<keyword evidence="6" id="KW-0740">Sodium/potassium transport</keyword>
<sequence length="356" mass="40018">MQRLGPSLWTWDSSWQQAPATSLPLGVQKILLGSAFTSKIKLGPGLDPPLVLGLPLQLKLAVSRVVLNQGPKKEILVLLPLGVSSLLNLWVQLQGCLFLGTFPAFILLFYLVFYGFLTAMFTLTMWVMLQTVSDHTPKYQDRLATPGLMIRPKTENLDVIVNVSDTESWDQHVQKLNKFLEPYNDSIQAQKNDVCRPGRYYEQPDNGVLNYPKRACQFNRTQLGDCSGIGDPTHYGYSTGQPCVFIKMNRVINFYAGANQSMNVTCVGKRDEDAENLGSFVMFPANGNIDLMYFPYYGKKFHVNYTQPLVAVKFLNVTPNVEVNVECRINAANIATDDERDKFAGRVAFKLRINKT</sequence>